<evidence type="ECO:0000313" key="3">
    <source>
        <dbReference type="Proteomes" id="UP000318571"/>
    </source>
</evidence>
<dbReference type="OMA" id="IMCANIQ"/>
<dbReference type="PANTHER" id="PTHR46575:SF1">
    <property type="entry name" value="AMYLOID PROTEIN-BINDING PROTEIN 2"/>
    <property type="match status" value="1"/>
</dbReference>
<dbReference type="GO" id="GO:0006886">
    <property type="term" value="P:intracellular protein transport"/>
    <property type="evidence" value="ECO:0007669"/>
    <property type="project" value="InterPro"/>
</dbReference>
<accession>A0A553NDQ5</accession>
<dbReference type="InterPro" id="IPR011990">
    <property type="entry name" value="TPR-like_helical_dom_sf"/>
</dbReference>
<reference evidence="2 3" key="1">
    <citation type="journal article" date="2018" name="Nat. Ecol. Evol.">
        <title>Genomic signatures of mitonuclear coevolution across populations of Tigriopus californicus.</title>
        <authorList>
            <person name="Barreto F.S."/>
            <person name="Watson E.T."/>
            <person name="Lima T.G."/>
            <person name="Willett C.S."/>
            <person name="Edmands S."/>
            <person name="Li W."/>
            <person name="Burton R.S."/>
        </authorList>
    </citation>
    <scope>NUCLEOTIDE SEQUENCE [LARGE SCALE GENOMIC DNA]</scope>
    <source>
        <strain evidence="2 3">San Diego</strain>
    </source>
</reference>
<dbReference type="Gene3D" id="1.25.40.10">
    <property type="entry name" value="Tetratricopeptide repeat domain"/>
    <property type="match status" value="1"/>
</dbReference>
<sequence>IRKGVFGSNNVKVALTLEDLAYVTYVQEYNCGNFAESRDMAYSALRILEHRLPKHHLLKASAKRVVALIIEEMAVDDTNQTKKQCLLEQAERLHLSSLSLAKAAFGEMNVQTAKHYGNLGRLYQSMGRFKQAEEKHLKAIDIKEKLLGKDDYEVCLSVGHLASLYNYELKDYDKAEKLYLRSVRISETLFGPAYSELEYDYRGLIQLYQQLEDYDKYLEYFHKFENWKLLRDRRHEEEERENQNVAAKVRMALPEIVKAVVTEGGPH</sequence>
<dbReference type="PROSITE" id="PS50005">
    <property type="entry name" value="TPR"/>
    <property type="match status" value="1"/>
</dbReference>
<dbReference type="STRING" id="6832.A0A553NDQ5"/>
<comment type="caution">
    <text evidence="2">The sequence shown here is derived from an EMBL/GenBank/DDBJ whole genome shotgun (WGS) entry which is preliminary data.</text>
</comment>
<gene>
    <name evidence="2" type="ORF">TCAL_04660</name>
</gene>
<evidence type="ECO:0000313" key="2">
    <source>
        <dbReference type="EMBL" id="TRY63561.1"/>
    </source>
</evidence>
<evidence type="ECO:0000256" key="1">
    <source>
        <dbReference type="PROSITE-ProRule" id="PRU00339"/>
    </source>
</evidence>
<dbReference type="PANTHER" id="PTHR46575">
    <property type="entry name" value="AMYLOID PROTEIN-BINDING PROTEIN 2"/>
    <property type="match status" value="1"/>
</dbReference>
<dbReference type="SUPFAM" id="SSF48452">
    <property type="entry name" value="TPR-like"/>
    <property type="match status" value="1"/>
</dbReference>
<feature type="non-terminal residue" evidence="2">
    <location>
        <position position="1"/>
    </location>
</feature>
<dbReference type="GO" id="GO:0043161">
    <property type="term" value="P:proteasome-mediated ubiquitin-dependent protein catabolic process"/>
    <property type="evidence" value="ECO:0007669"/>
    <property type="project" value="TreeGrafter"/>
</dbReference>
<dbReference type="GO" id="GO:1990756">
    <property type="term" value="F:ubiquitin-like ligase-substrate adaptor activity"/>
    <property type="evidence" value="ECO:0007669"/>
    <property type="project" value="TreeGrafter"/>
</dbReference>
<protein>
    <submittedName>
        <fullName evidence="2">Uncharacterized protein</fullName>
    </submittedName>
</protein>
<dbReference type="EMBL" id="VCGU01000458">
    <property type="protein sequence ID" value="TRY63561.1"/>
    <property type="molecule type" value="Genomic_DNA"/>
</dbReference>
<dbReference type="Pfam" id="PF13374">
    <property type="entry name" value="TPR_10"/>
    <property type="match status" value="1"/>
</dbReference>
<dbReference type="Proteomes" id="UP000318571">
    <property type="component" value="Chromosome 10"/>
</dbReference>
<dbReference type="Pfam" id="PF13424">
    <property type="entry name" value="TPR_12"/>
    <property type="match status" value="1"/>
</dbReference>
<feature type="repeat" description="TPR" evidence="1">
    <location>
        <begin position="113"/>
        <end position="146"/>
    </location>
</feature>
<keyword evidence="3" id="KW-1185">Reference proteome</keyword>
<keyword evidence="1" id="KW-0802">TPR repeat</keyword>
<name>A0A553NDQ5_TIGCA</name>
<proteinExistence type="predicted"/>
<dbReference type="SMART" id="SM00028">
    <property type="entry name" value="TPR"/>
    <property type="match status" value="2"/>
</dbReference>
<dbReference type="GO" id="GO:0031462">
    <property type="term" value="C:Cul2-RING ubiquitin ligase complex"/>
    <property type="evidence" value="ECO:0007669"/>
    <property type="project" value="TreeGrafter"/>
</dbReference>
<dbReference type="InterPro" id="IPR042476">
    <property type="entry name" value="APPBP2"/>
</dbReference>
<dbReference type="AlphaFoldDB" id="A0A553NDQ5"/>
<organism evidence="2 3">
    <name type="scientific">Tigriopus californicus</name>
    <name type="common">Marine copepod</name>
    <dbReference type="NCBI Taxonomy" id="6832"/>
    <lineage>
        <taxon>Eukaryota</taxon>
        <taxon>Metazoa</taxon>
        <taxon>Ecdysozoa</taxon>
        <taxon>Arthropoda</taxon>
        <taxon>Crustacea</taxon>
        <taxon>Multicrustacea</taxon>
        <taxon>Hexanauplia</taxon>
        <taxon>Copepoda</taxon>
        <taxon>Harpacticoida</taxon>
        <taxon>Harpacticidae</taxon>
        <taxon>Tigriopus</taxon>
    </lineage>
</organism>
<dbReference type="InterPro" id="IPR019734">
    <property type="entry name" value="TPR_rpt"/>
</dbReference>